<keyword evidence="1" id="KW-0614">Plasmid</keyword>
<sequence length="96" mass="11232">MAQRAAEDIEDIEVVAHLFALARSERYRQLKPMFEQALLDYPQISRERMLSCCDQLGTRLVDSDYQGMNSEFTRKLTKKQLAEKKQLRQELLEPGL</sequence>
<protein>
    <submittedName>
        <fullName evidence="1">Uncharacterized protein</fullName>
    </submittedName>
</protein>
<name>A0AAD0M4K5_PSEAV</name>
<organism evidence="1 2">
    <name type="scientific">Pseudomonas amygdali pv. lachrymans str. M301315</name>
    <dbReference type="NCBI Taxonomy" id="629260"/>
    <lineage>
        <taxon>Bacteria</taxon>
        <taxon>Pseudomonadati</taxon>
        <taxon>Pseudomonadota</taxon>
        <taxon>Gammaproteobacteria</taxon>
        <taxon>Pseudomonadales</taxon>
        <taxon>Pseudomonadaceae</taxon>
        <taxon>Pseudomonas</taxon>
        <taxon>Pseudomonas amygdali</taxon>
    </lineage>
</organism>
<dbReference type="EMBL" id="CP031226">
    <property type="protein sequence ID" value="AXH59630.1"/>
    <property type="molecule type" value="Genomic_DNA"/>
</dbReference>
<dbReference type="GeneID" id="39474602"/>
<gene>
    <name evidence="1" type="ORF">PLA107_030875</name>
</gene>
<accession>A0AAD0M4K5</accession>
<reference evidence="1 2" key="1">
    <citation type="journal article" date="2011" name="PLoS Pathog.">
        <title>Dynamic evolution of pathogenicity revealed by sequencing and comparative genomics of 19 Pseudomonas syringae isolates.</title>
        <authorList>
            <person name="Baltrus D.A."/>
            <person name="Nishimura M.T."/>
            <person name="Romanchuk A."/>
            <person name="Chang J.H."/>
            <person name="Mukhtar M.S."/>
            <person name="Cherkis K."/>
            <person name="Roach J."/>
            <person name="Grant S.R."/>
            <person name="Jones C.D."/>
            <person name="Dangl J.L."/>
        </authorList>
    </citation>
    <scope>NUCLEOTIDE SEQUENCE [LARGE SCALE GENOMIC DNA]</scope>
    <source>
        <strain evidence="1 2">M301315</strain>
    </source>
</reference>
<proteinExistence type="predicted"/>
<dbReference type="RefSeq" id="WP_005742139.1">
    <property type="nucleotide sequence ID" value="NZ_CP031226.1"/>
</dbReference>
<dbReference type="Proteomes" id="UP000006426">
    <property type="component" value="Plasmid pmppla107"/>
</dbReference>
<geneLocation type="plasmid" evidence="2">
    <name>pmppla107</name>
</geneLocation>
<evidence type="ECO:0000313" key="1">
    <source>
        <dbReference type="EMBL" id="AXH59630.1"/>
    </source>
</evidence>
<dbReference type="AlphaFoldDB" id="A0AAD0M4K5"/>
<evidence type="ECO:0000313" key="2">
    <source>
        <dbReference type="Proteomes" id="UP000006426"/>
    </source>
</evidence>